<dbReference type="Gene3D" id="3.40.630.30">
    <property type="match status" value="1"/>
</dbReference>
<evidence type="ECO:0000259" key="1">
    <source>
        <dbReference type="PROSITE" id="PS51186"/>
    </source>
</evidence>
<dbReference type="CDD" id="cd04301">
    <property type="entry name" value="NAT_SF"/>
    <property type="match status" value="1"/>
</dbReference>
<dbReference type="EMBL" id="JACXAD010000002">
    <property type="protein sequence ID" value="MBD2766663.1"/>
    <property type="molecule type" value="Genomic_DNA"/>
</dbReference>
<evidence type="ECO:0000313" key="3">
    <source>
        <dbReference type="Proteomes" id="UP000612233"/>
    </source>
</evidence>
<keyword evidence="3" id="KW-1185">Reference proteome</keyword>
<name>A0A927BAV6_9BACT</name>
<gene>
    <name evidence="2" type="ORF">IC235_02005</name>
</gene>
<dbReference type="RefSeq" id="WP_191003496.1">
    <property type="nucleotide sequence ID" value="NZ_JACXAD010000002.1"/>
</dbReference>
<dbReference type="InterPro" id="IPR000182">
    <property type="entry name" value="GNAT_dom"/>
</dbReference>
<dbReference type="GO" id="GO:0016747">
    <property type="term" value="F:acyltransferase activity, transferring groups other than amino-acyl groups"/>
    <property type="evidence" value="ECO:0007669"/>
    <property type="project" value="InterPro"/>
</dbReference>
<dbReference type="InterPro" id="IPR050276">
    <property type="entry name" value="MshD_Acetyltransferase"/>
</dbReference>
<sequence>MQIKELYAVSDEPRYQDFFLQGLLAHPACFRISPDEAMEPFPTAGTADSFTLAMEEETTGQLLGVVSFKRAEANRAKLRHRGLLFRMYVDQQAQGKGVGIQLIRALLARVRALGDVRQVNLTVIASNTPARQLYLKLGFIPFALERNAVAHETGYLDEESMALVFTESTPAEFSTIIP</sequence>
<organism evidence="2 3">
    <name type="scientific">Hymenobacter montanus</name>
    <dbReference type="NCBI Taxonomy" id="2771359"/>
    <lineage>
        <taxon>Bacteria</taxon>
        <taxon>Pseudomonadati</taxon>
        <taxon>Bacteroidota</taxon>
        <taxon>Cytophagia</taxon>
        <taxon>Cytophagales</taxon>
        <taxon>Hymenobacteraceae</taxon>
        <taxon>Hymenobacter</taxon>
    </lineage>
</organism>
<feature type="domain" description="N-acetyltransferase" evidence="1">
    <location>
        <begin position="1"/>
        <end position="162"/>
    </location>
</feature>
<accession>A0A927BAV6</accession>
<comment type="caution">
    <text evidence="2">The sequence shown here is derived from an EMBL/GenBank/DDBJ whole genome shotgun (WGS) entry which is preliminary data.</text>
</comment>
<dbReference type="PANTHER" id="PTHR43617:SF20">
    <property type="entry name" value="N-ALPHA-ACETYLTRANSFERASE RIMI"/>
    <property type="match status" value="1"/>
</dbReference>
<dbReference type="Pfam" id="PF00583">
    <property type="entry name" value="Acetyltransf_1"/>
    <property type="match status" value="1"/>
</dbReference>
<dbReference type="PROSITE" id="PS51186">
    <property type="entry name" value="GNAT"/>
    <property type="match status" value="1"/>
</dbReference>
<protein>
    <submittedName>
        <fullName evidence="2">GNAT family N-acetyltransferase</fullName>
    </submittedName>
</protein>
<dbReference type="InterPro" id="IPR016181">
    <property type="entry name" value="Acyl_CoA_acyltransferase"/>
</dbReference>
<dbReference type="AlphaFoldDB" id="A0A927BAV6"/>
<reference evidence="2" key="1">
    <citation type="submission" date="2020-09" db="EMBL/GenBank/DDBJ databases">
        <authorList>
            <person name="Kim M.K."/>
        </authorList>
    </citation>
    <scope>NUCLEOTIDE SEQUENCE</scope>
    <source>
        <strain evidence="2">BT664</strain>
    </source>
</reference>
<dbReference type="PANTHER" id="PTHR43617">
    <property type="entry name" value="L-AMINO ACID N-ACETYLTRANSFERASE"/>
    <property type="match status" value="1"/>
</dbReference>
<dbReference type="SUPFAM" id="SSF55729">
    <property type="entry name" value="Acyl-CoA N-acyltransferases (Nat)"/>
    <property type="match status" value="1"/>
</dbReference>
<evidence type="ECO:0000313" key="2">
    <source>
        <dbReference type="EMBL" id="MBD2766663.1"/>
    </source>
</evidence>
<proteinExistence type="predicted"/>
<dbReference type="Proteomes" id="UP000612233">
    <property type="component" value="Unassembled WGS sequence"/>
</dbReference>